<protein>
    <recommendedName>
        <fullName evidence="1">Serine/threonine protein phosphatase 2A regulatory subunit</fullName>
    </recommendedName>
</protein>
<dbReference type="GO" id="GO:0007165">
    <property type="term" value="P:signal transduction"/>
    <property type="evidence" value="ECO:0007669"/>
    <property type="project" value="InterPro"/>
</dbReference>
<dbReference type="EMBL" id="CM003372">
    <property type="protein sequence ID" value="KOM36351.1"/>
    <property type="molecule type" value="Genomic_DNA"/>
</dbReference>
<dbReference type="SUPFAM" id="SSF48371">
    <property type="entry name" value="ARM repeat"/>
    <property type="match status" value="1"/>
</dbReference>
<dbReference type="Proteomes" id="UP000053144">
    <property type="component" value="Chromosome 2"/>
</dbReference>
<evidence type="ECO:0000313" key="3">
    <source>
        <dbReference type="EMBL" id="KOM36351.1"/>
    </source>
</evidence>
<accession>A0A0L9U0Q7</accession>
<evidence type="ECO:0000256" key="1">
    <source>
        <dbReference type="PIRNR" id="PIRNR028043"/>
    </source>
</evidence>
<comment type="similarity">
    <text evidence="1">Belongs to the phosphatase 2A regulatory subunit.</text>
</comment>
<dbReference type="PANTHER" id="PTHR10257:SF75">
    <property type="entry name" value="SERINE_THREONINE PROTEIN PHOSPHATASE 2A REGULATORY SUBUNIT"/>
    <property type="match status" value="1"/>
</dbReference>
<gene>
    <name evidence="2" type="ORF">HKW66_Vig0197950</name>
    <name evidence="3" type="ORF">LR48_Vigan02g250100</name>
</gene>
<organism evidence="3 4">
    <name type="scientific">Phaseolus angularis</name>
    <name type="common">Azuki bean</name>
    <name type="synonym">Vigna angularis</name>
    <dbReference type="NCBI Taxonomy" id="3914"/>
    <lineage>
        <taxon>Eukaryota</taxon>
        <taxon>Viridiplantae</taxon>
        <taxon>Streptophyta</taxon>
        <taxon>Embryophyta</taxon>
        <taxon>Tracheophyta</taxon>
        <taxon>Spermatophyta</taxon>
        <taxon>Magnoliopsida</taxon>
        <taxon>eudicotyledons</taxon>
        <taxon>Gunneridae</taxon>
        <taxon>Pentapetalae</taxon>
        <taxon>rosids</taxon>
        <taxon>fabids</taxon>
        <taxon>Fabales</taxon>
        <taxon>Fabaceae</taxon>
        <taxon>Papilionoideae</taxon>
        <taxon>50 kb inversion clade</taxon>
        <taxon>NPAAA clade</taxon>
        <taxon>indigoferoid/millettioid clade</taxon>
        <taxon>Phaseoleae</taxon>
        <taxon>Vigna</taxon>
    </lineage>
</organism>
<evidence type="ECO:0000313" key="2">
    <source>
        <dbReference type="EMBL" id="KAG2401169.1"/>
    </source>
</evidence>
<dbReference type="GO" id="GO:0000159">
    <property type="term" value="C:protein phosphatase type 2A complex"/>
    <property type="evidence" value="ECO:0007669"/>
    <property type="project" value="UniProtKB-UniRule"/>
</dbReference>
<dbReference type="Proteomes" id="UP000743370">
    <property type="component" value="Unassembled WGS sequence"/>
</dbReference>
<dbReference type="STRING" id="3914.A0A0L9U0Q7"/>
<reference evidence="4" key="1">
    <citation type="journal article" date="2015" name="Proc. Natl. Acad. Sci. U.S.A.">
        <title>Genome sequencing of adzuki bean (Vigna angularis) provides insight into high starch and low fat accumulation and domestication.</title>
        <authorList>
            <person name="Yang K."/>
            <person name="Tian Z."/>
            <person name="Chen C."/>
            <person name="Luo L."/>
            <person name="Zhao B."/>
            <person name="Wang Z."/>
            <person name="Yu L."/>
            <person name="Li Y."/>
            <person name="Sun Y."/>
            <person name="Li W."/>
            <person name="Chen Y."/>
            <person name="Li Y."/>
            <person name="Zhang Y."/>
            <person name="Ai D."/>
            <person name="Zhao J."/>
            <person name="Shang C."/>
            <person name="Ma Y."/>
            <person name="Wu B."/>
            <person name="Wang M."/>
            <person name="Gao L."/>
            <person name="Sun D."/>
            <person name="Zhang P."/>
            <person name="Guo F."/>
            <person name="Wang W."/>
            <person name="Li Y."/>
            <person name="Wang J."/>
            <person name="Varshney R.K."/>
            <person name="Wang J."/>
            <person name="Ling H.Q."/>
            <person name="Wan P."/>
        </authorList>
    </citation>
    <scope>NUCLEOTIDE SEQUENCE</scope>
    <source>
        <strain evidence="4">cv. Jingnong 6</strain>
    </source>
</reference>
<comment type="function">
    <text evidence="1">The B regulatory subunit might modulate substrate selectivity and catalytic activity, and also might direct the localization of the catalytic enzyme to a particular subcellular compartment.</text>
</comment>
<dbReference type="PANTHER" id="PTHR10257">
    <property type="entry name" value="SERINE/THREONINE PROTEIN PHOSPHATASE 2A PP2A REGULATORY SUBUNIT B"/>
    <property type="match status" value="1"/>
</dbReference>
<sequence length="505" mass="58559">MFNKIIKLAHKKCSKLEFPENGLQFYEVVVKHASRNAAAPAPVTITAPAVAPANSDSQNPSPAAPPLNSTVIEPLLPLRDVDESEHRALILRKIQGCCFLCDFSDTVDSVNERETKRQTLEELIETIHSGSFGFSENQEDLINMVSVNIFRCPPPSPHGTEYLEPDEDDRYLDPSWPHLQLVYDILLRYVVSPEVDVKTSKRYIDHVFVTKLIDLFDSEDMREREYLKNILHRIYGKYMGHRPFIRNAINDVFYRFVFETQRHNGISELLEIHASIINGFALPMKEEHKQFLIRTLIPLHKPKSLSFYHEQLTHCVVQFVEKDNRLADPVIKGMLKYWPVSNSRKEVLFLGELELVLEAAQCTDSLRCIASLFRQIGRCLGSSQFQISMFLYRHVPLLLVAERAFFLWSNEYFVNLVAQNRNVILPVIFEALEKNMKGHWSRVVQGLTANVRKMFLEMDTELFEECQRQYIEKEAKTIELEEKRELTWEKLEAEAAQSLREDMVN</sequence>
<evidence type="ECO:0000313" key="4">
    <source>
        <dbReference type="Proteomes" id="UP000053144"/>
    </source>
</evidence>
<dbReference type="FunFam" id="1.25.10.10:FF:000331">
    <property type="entry name" value="Phosphoprotein phosphatase, putative"/>
    <property type="match status" value="1"/>
</dbReference>
<dbReference type="Gramene" id="KOM36351">
    <property type="protein sequence ID" value="KOM36351"/>
    <property type="gene ID" value="LR48_Vigan02g250100"/>
</dbReference>
<evidence type="ECO:0000313" key="5">
    <source>
        <dbReference type="Proteomes" id="UP000743370"/>
    </source>
</evidence>
<dbReference type="InterPro" id="IPR002554">
    <property type="entry name" value="PP2A_B56"/>
</dbReference>
<dbReference type="PIRSF" id="PIRSF028043">
    <property type="entry name" value="PP2A_B56"/>
    <property type="match status" value="1"/>
</dbReference>
<dbReference type="EMBL" id="JABFOF010000003">
    <property type="protein sequence ID" value="KAG2401169.1"/>
    <property type="molecule type" value="Genomic_DNA"/>
</dbReference>
<dbReference type="InterPro" id="IPR016024">
    <property type="entry name" value="ARM-type_fold"/>
</dbReference>
<dbReference type="AlphaFoldDB" id="A0A0L9U0Q7"/>
<name>A0A0L9U0Q7_PHAAN</name>
<reference evidence="2 5" key="3">
    <citation type="submission" date="2020-05" db="EMBL/GenBank/DDBJ databases">
        <title>Vigna angularis (adzuki bean) Var. LongXiaoDou No. 4 denovo assembly.</title>
        <authorList>
            <person name="Xiang H."/>
        </authorList>
    </citation>
    <scope>NUCLEOTIDE SEQUENCE [LARGE SCALE GENOMIC DNA]</scope>
    <source>
        <tissue evidence="2">Leaf</tissue>
    </source>
</reference>
<dbReference type="InterPro" id="IPR011989">
    <property type="entry name" value="ARM-like"/>
</dbReference>
<proteinExistence type="inferred from homology"/>
<dbReference type="Gene3D" id="1.25.10.10">
    <property type="entry name" value="Leucine-rich Repeat Variant"/>
    <property type="match status" value="1"/>
</dbReference>
<dbReference type="GO" id="GO:0019888">
    <property type="term" value="F:protein phosphatase regulator activity"/>
    <property type="evidence" value="ECO:0007669"/>
    <property type="project" value="UniProtKB-UniRule"/>
</dbReference>
<dbReference type="Pfam" id="PF01603">
    <property type="entry name" value="B56"/>
    <property type="match status" value="1"/>
</dbReference>
<dbReference type="OMA" id="KLAHKKC"/>
<dbReference type="GO" id="GO:0005737">
    <property type="term" value="C:cytoplasm"/>
    <property type="evidence" value="ECO:0007669"/>
    <property type="project" value="EnsemblPlants"/>
</dbReference>
<reference evidence="3" key="2">
    <citation type="submission" date="2015-02" db="EMBL/GenBank/DDBJ databases">
        <authorList>
            <person name="Chooi Y.-H."/>
        </authorList>
    </citation>
    <scope>NUCLEOTIDE SEQUENCE</scope>
    <source>
        <tissue evidence="3">Seedling</tissue>
    </source>
</reference>